<feature type="compositionally biased region" description="Basic residues" evidence="1">
    <location>
        <begin position="115"/>
        <end position="126"/>
    </location>
</feature>
<sequence length="139" mass="15072">MIGRDTKTSTVALRAALNALGQIIGDHKSELQRSSVEIRSVELGDGVLCALLVGELAEAEALRTTQGITDDEGSMEQNRSTSSNWSLFTNYPGSPDFDPEQPGPSKAPEKETKKKKEQRKTLKLKAKGPNNDDISDDVT</sequence>
<reference evidence="2" key="2">
    <citation type="submission" date="2022-06" db="UniProtKB">
        <authorList>
            <consortium name="EnsemblMetazoa"/>
        </authorList>
    </citation>
    <scope>IDENTIFICATION</scope>
    <source>
        <strain evidence="2">PS312</strain>
    </source>
</reference>
<reference evidence="3" key="1">
    <citation type="journal article" date="2008" name="Nat. Genet.">
        <title>The Pristionchus pacificus genome provides a unique perspective on nematode lifestyle and parasitism.</title>
        <authorList>
            <person name="Dieterich C."/>
            <person name="Clifton S.W."/>
            <person name="Schuster L.N."/>
            <person name="Chinwalla A."/>
            <person name="Delehaunty K."/>
            <person name="Dinkelacker I."/>
            <person name="Fulton L."/>
            <person name="Fulton R."/>
            <person name="Godfrey J."/>
            <person name="Minx P."/>
            <person name="Mitreva M."/>
            <person name="Roeseler W."/>
            <person name="Tian H."/>
            <person name="Witte H."/>
            <person name="Yang S.P."/>
            <person name="Wilson R.K."/>
            <person name="Sommer R.J."/>
        </authorList>
    </citation>
    <scope>NUCLEOTIDE SEQUENCE [LARGE SCALE GENOMIC DNA]</scope>
    <source>
        <strain evidence="3">PS312</strain>
    </source>
</reference>
<dbReference type="AlphaFoldDB" id="A0A2A6C875"/>
<protein>
    <submittedName>
        <fullName evidence="2">Uncharacterized protein</fullName>
    </submittedName>
</protein>
<accession>A0A2A6C875</accession>
<feature type="compositionally biased region" description="Polar residues" evidence="1">
    <location>
        <begin position="75"/>
        <end position="92"/>
    </location>
</feature>
<accession>A0A8R1YKX6</accession>
<evidence type="ECO:0000313" key="2">
    <source>
        <dbReference type="EnsemblMetazoa" id="PPA18300.1"/>
    </source>
</evidence>
<dbReference type="Proteomes" id="UP000005239">
    <property type="component" value="Unassembled WGS sequence"/>
</dbReference>
<evidence type="ECO:0000256" key="1">
    <source>
        <dbReference type="SAM" id="MobiDB-lite"/>
    </source>
</evidence>
<evidence type="ECO:0000313" key="3">
    <source>
        <dbReference type="Proteomes" id="UP000005239"/>
    </source>
</evidence>
<gene>
    <name evidence="2" type="primary">WBGene00107854</name>
</gene>
<dbReference type="EnsemblMetazoa" id="PPA18300.1">
    <property type="protein sequence ID" value="PPA18300.1"/>
    <property type="gene ID" value="WBGene00107854"/>
</dbReference>
<organism evidence="2 3">
    <name type="scientific">Pristionchus pacificus</name>
    <name type="common">Parasitic nematode worm</name>
    <dbReference type="NCBI Taxonomy" id="54126"/>
    <lineage>
        <taxon>Eukaryota</taxon>
        <taxon>Metazoa</taxon>
        <taxon>Ecdysozoa</taxon>
        <taxon>Nematoda</taxon>
        <taxon>Chromadorea</taxon>
        <taxon>Rhabditida</taxon>
        <taxon>Rhabditina</taxon>
        <taxon>Diplogasteromorpha</taxon>
        <taxon>Diplogasteroidea</taxon>
        <taxon>Neodiplogasteridae</taxon>
        <taxon>Pristionchus</taxon>
    </lineage>
</organism>
<feature type="region of interest" description="Disordered" evidence="1">
    <location>
        <begin position="64"/>
        <end position="139"/>
    </location>
</feature>
<proteinExistence type="predicted"/>
<name>A0A2A6C875_PRIPA</name>
<keyword evidence="3" id="KW-1185">Reference proteome</keyword>